<dbReference type="Proteomes" id="UP000321558">
    <property type="component" value="Unassembled WGS sequence"/>
</dbReference>
<evidence type="ECO:0000259" key="1">
    <source>
        <dbReference type="Pfam" id="PF13280"/>
    </source>
</evidence>
<dbReference type="InterPro" id="IPR051534">
    <property type="entry name" value="CBASS_pafABC_assoc_protein"/>
</dbReference>
<accession>A0A511ZNP2</accession>
<reference evidence="2 3" key="1">
    <citation type="submission" date="2019-07" db="EMBL/GenBank/DDBJ databases">
        <title>Whole genome shotgun sequence of Oceanobacillus sojae NBRC 105379.</title>
        <authorList>
            <person name="Hosoyama A."/>
            <person name="Uohara A."/>
            <person name="Ohji S."/>
            <person name="Ichikawa N."/>
        </authorList>
    </citation>
    <scope>NUCLEOTIDE SEQUENCE [LARGE SCALE GENOMIC DNA]</scope>
    <source>
        <strain evidence="2 3">NBRC 105379</strain>
    </source>
</reference>
<proteinExistence type="predicted"/>
<keyword evidence="3" id="KW-1185">Reference proteome</keyword>
<dbReference type="PANTHER" id="PTHR34580">
    <property type="match status" value="1"/>
</dbReference>
<organism evidence="2 3">
    <name type="scientific">Oceanobacillus sojae</name>
    <dbReference type="NCBI Taxonomy" id="582851"/>
    <lineage>
        <taxon>Bacteria</taxon>
        <taxon>Bacillati</taxon>
        <taxon>Bacillota</taxon>
        <taxon>Bacilli</taxon>
        <taxon>Bacillales</taxon>
        <taxon>Bacillaceae</taxon>
        <taxon>Oceanobacillus</taxon>
    </lineage>
</organism>
<dbReference type="InterPro" id="IPR026881">
    <property type="entry name" value="WYL_dom"/>
</dbReference>
<dbReference type="Pfam" id="PF13280">
    <property type="entry name" value="WYL"/>
    <property type="match status" value="1"/>
</dbReference>
<feature type="domain" description="WYL" evidence="1">
    <location>
        <begin position="69"/>
        <end position="132"/>
    </location>
</feature>
<dbReference type="PROSITE" id="PS52050">
    <property type="entry name" value="WYL"/>
    <property type="match status" value="1"/>
</dbReference>
<dbReference type="EMBL" id="BJYM01000018">
    <property type="protein sequence ID" value="GEN89055.1"/>
    <property type="molecule type" value="Genomic_DNA"/>
</dbReference>
<protein>
    <submittedName>
        <fullName evidence="2">Transcriptional regulator</fullName>
    </submittedName>
</protein>
<name>A0A511ZNP2_9BACI</name>
<evidence type="ECO:0000313" key="2">
    <source>
        <dbReference type="EMBL" id="GEN89055.1"/>
    </source>
</evidence>
<dbReference type="AlphaFoldDB" id="A0A511ZNP2"/>
<dbReference type="PANTHER" id="PTHR34580:SF1">
    <property type="entry name" value="PROTEIN PAFC"/>
    <property type="match status" value="1"/>
</dbReference>
<gene>
    <name evidence="2" type="ORF">OSO01_37940</name>
</gene>
<comment type="caution">
    <text evidence="2">The sequence shown here is derived from an EMBL/GenBank/DDBJ whole genome shotgun (WGS) entry which is preliminary data.</text>
</comment>
<sequence length="240" mass="28086">MDSVEMNKPPLSKTELMTIETSLKSRMQVLHDDAAFNAILKLNKMEGIADFEIDLSLSTGNIELRKIVLEILFAIRNSRLIYFDYINSQGEESNKIAEPYRVVFKDRSWYMDAYCYSRERFNVYKLARISNLNTRGTFSKRDYQPISYNGGEWMEKDNVPVTLLVNKVVIDKFLELLGRENVKKVDDTWYSVIYPLKDNVFGYNKLLGYGKFLKVISPDSFLSHFTAYIDELKVFYQYSN</sequence>
<evidence type="ECO:0000313" key="3">
    <source>
        <dbReference type="Proteomes" id="UP000321558"/>
    </source>
</evidence>